<sequence length="39" mass="4480">YVPPYLPYLLCLSTIYSIYITCPRCFAAIGYLHATVSHR</sequence>
<accession>A0A9P7R5Y7</accession>
<dbReference type="AlphaFoldDB" id="A0A9P7R5Y7"/>
<evidence type="ECO:0000313" key="3">
    <source>
        <dbReference type="Proteomes" id="UP000699042"/>
    </source>
</evidence>
<keyword evidence="1" id="KW-0472">Membrane</keyword>
<evidence type="ECO:0000256" key="1">
    <source>
        <dbReference type="SAM" id="Phobius"/>
    </source>
</evidence>
<dbReference type="Proteomes" id="UP000699042">
    <property type="component" value="Unassembled WGS sequence"/>
</dbReference>
<gene>
    <name evidence="2" type="ORF">JMJ77_014426</name>
</gene>
<keyword evidence="3" id="KW-1185">Reference proteome</keyword>
<feature type="non-terminal residue" evidence="2">
    <location>
        <position position="1"/>
    </location>
</feature>
<keyword evidence="1" id="KW-1133">Transmembrane helix</keyword>
<protein>
    <submittedName>
        <fullName evidence="2">Uncharacterized protein</fullName>
    </submittedName>
</protein>
<organism evidence="2 3">
    <name type="scientific">Colletotrichum scovillei</name>
    <dbReference type="NCBI Taxonomy" id="1209932"/>
    <lineage>
        <taxon>Eukaryota</taxon>
        <taxon>Fungi</taxon>
        <taxon>Dikarya</taxon>
        <taxon>Ascomycota</taxon>
        <taxon>Pezizomycotina</taxon>
        <taxon>Sordariomycetes</taxon>
        <taxon>Hypocreomycetidae</taxon>
        <taxon>Glomerellales</taxon>
        <taxon>Glomerellaceae</taxon>
        <taxon>Colletotrichum</taxon>
        <taxon>Colletotrichum acutatum species complex</taxon>
    </lineage>
</organism>
<feature type="transmembrane region" description="Helical" evidence="1">
    <location>
        <begin position="6"/>
        <end position="32"/>
    </location>
</feature>
<evidence type="ECO:0000313" key="2">
    <source>
        <dbReference type="EMBL" id="KAG7048794.1"/>
    </source>
</evidence>
<comment type="caution">
    <text evidence="2">The sequence shown here is derived from an EMBL/GenBank/DDBJ whole genome shotgun (WGS) entry which is preliminary data.</text>
</comment>
<name>A0A9P7R5Y7_9PEZI</name>
<keyword evidence="1" id="KW-0812">Transmembrane</keyword>
<dbReference type="EMBL" id="JAESDN010000006">
    <property type="protein sequence ID" value="KAG7048794.1"/>
    <property type="molecule type" value="Genomic_DNA"/>
</dbReference>
<reference evidence="2" key="1">
    <citation type="submission" date="2021-05" db="EMBL/GenBank/DDBJ databases">
        <title>Comparative genomics of three Colletotrichum scovillei strains and genetic complementation revealed genes involved fungal growth and virulence on chili pepper.</title>
        <authorList>
            <person name="Hsieh D.-K."/>
            <person name="Chuang S.-C."/>
            <person name="Chen C.-Y."/>
            <person name="Chao Y.-T."/>
            <person name="Lu M.-Y.J."/>
            <person name="Lee M.-H."/>
            <person name="Shih M.-C."/>
        </authorList>
    </citation>
    <scope>NUCLEOTIDE SEQUENCE</scope>
    <source>
        <strain evidence="2">Coll-153</strain>
    </source>
</reference>
<proteinExistence type="predicted"/>